<name>A0A328AZC1_9CAUL</name>
<reference evidence="2" key="1">
    <citation type="submission" date="2018-05" db="EMBL/GenBank/DDBJ databases">
        <authorList>
            <person name="Li X."/>
        </authorList>
    </citation>
    <scope>NUCLEOTIDE SEQUENCE [LARGE SCALE GENOMIC DNA]</scope>
    <source>
        <strain evidence="2">HKS-05</strain>
    </source>
</reference>
<dbReference type="Proteomes" id="UP000249842">
    <property type="component" value="Unassembled WGS sequence"/>
</dbReference>
<dbReference type="AlphaFoldDB" id="A0A328AZC1"/>
<organism evidence="1 2">
    <name type="scientific">Phenylobacterium hankyongense</name>
    <dbReference type="NCBI Taxonomy" id="1813876"/>
    <lineage>
        <taxon>Bacteria</taxon>
        <taxon>Pseudomonadati</taxon>
        <taxon>Pseudomonadota</taxon>
        <taxon>Alphaproteobacteria</taxon>
        <taxon>Caulobacterales</taxon>
        <taxon>Caulobacteraceae</taxon>
        <taxon>Phenylobacterium</taxon>
    </lineage>
</organism>
<sequence length="63" mass="7246">MRDSERYLAQAETVMRLAARAESPAEKDVYLNIAEGWRRLAAEVSRNEGDYGRVEPEKRSFEA</sequence>
<comment type="caution">
    <text evidence="1">The sequence shown here is derived from an EMBL/GenBank/DDBJ whole genome shotgun (WGS) entry which is preliminary data.</text>
</comment>
<evidence type="ECO:0000313" key="1">
    <source>
        <dbReference type="EMBL" id="RAK60492.1"/>
    </source>
</evidence>
<accession>A0A328AZC1</accession>
<proteinExistence type="predicted"/>
<gene>
    <name evidence="1" type="ORF">DJ021_12100</name>
</gene>
<dbReference type="OrthoDB" id="7211177at2"/>
<evidence type="ECO:0000313" key="2">
    <source>
        <dbReference type="Proteomes" id="UP000249842"/>
    </source>
</evidence>
<protein>
    <submittedName>
        <fullName evidence="1">Uncharacterized protein</fullName>
    </submittedName>
</protein>
<keyword evidence="2" id="KW-1185">Reference proteome</keyword>
<dbReference type="EMBL" id="QFYP01000001">
    <property type="protein sequence ID" value="RAK60492.1"/>
    <property type="molecule type" value="Genomic_DNA"/>
</dbReference>
<dbReference type="RefSeq" id="WP_111457785.1">
    <property type="nucleotide sequence ID" value="NZ_QFYP01000001.1"/>
</dbReference>